<comment type="function">
    <text evidence="6">HflC and HflK could regulate a protease.</text>
</comment>
<dbReference type="PIRSF" id="PIRSF005651">
    <property type="entry name" value="HflC"/>
    <property type="match status" value="1"/>
</dbReference>
<evidence type="ECO:0000256" key="6">
    <source>
        <dbReference type="PIRNR" id="PIRNR005651"/>
    </source>
</evidence>
<dbReference type="SUPFAM" id="SSF117892">
    <property type="entry name" value="Band 7/SPFH domain"/>
    <property type="match status" value="1"/>
</dbReference>
<comment type="caution">
    <text evidence="8">The sequence shown here is derived from an EMBL/GenBank/DDBJ whole genome shotgun (WGS) entry which is preliminary data.</text>
</comment>
<name>A0AAE3L0F3_9GAMM</name>
<dbReference type="SMART" id="SM00244">
    <property type="entry name" value="PHB"/>
    <property type="match status" value="1"/>
</dbReference>
<organism evidence="8 9">
    <name type="scientific">Methylohalomonas lacus</name>
    <dbReference type="NCBI Taxonomy" id="398773"/>
    <lineage>
        <taxon>Bacteria</taxon>
        <taxon>Pseudomonadati</taxon>
        <taxon>Pseudomonadota</taxon>
        <taxon>Gammaproteobacteria</taxon>
        <taxon>Methylohalomonadales</taxon>
        <taxon>Methylohalomonadaceae</taxon>
        <taxon>Methylohalomonas</taxon>
    </lineage>
</organism>
<dbReference type="GO" id="GO:0006508">
    <property type="term" value="P:proteolysis"/>
    <property type="evidence" value="ECO:0007669"/>
    <property type="project" value="UniProtKB-KW"/>
</dbReference>
<dbReference type="AlphaFoldDB" id="A0AAE3L0F3"/>
<evidence type="ECO:0000256" key="5">
    <source>
        <dbReference type="ARBA" id="ARBA00023136"/>
    </source>
</evidence>
<evidence type="ECO:0000256" key="1">
    <source>
        <dbReference type="ARBA" id="ARBA00004167"/>
    </source>
</evidence>
<dbReference type="Gene3D" id="3.30.479.30">
    <property type="entry name" value="Band 7 domain"/>
    <property type="match status" value="1"/>
</dbReference>
<evidence type="ECO:0000256" key="4">
    <source>
        <dbReference type="ARBA" id="ARBA00022989"/>
    </source>
</evidence>
<dbReference type="Proteomes" id="UP001204445">
    <property type="component" value="Unassembled WGS sequence"/>
</dbReference>
<comment type="subcellular location">
    <subcellularLocation>
        <location evidence="1">Membrane</location>
        <topology evidence="1">Single-pass membrane protein</topology>
    </subcellularLocation>
</comment>
<dbReference type="PANTHER" id="PTHR42911:SF1">
    <property type="entry name" value="MODULATOR OF FTSH PROTEASE HFLC"/>
    <property type="match status" value="1"/>
</dbReference>
<keyword evidence="8" id="KW-0378">Hydrolase</keyword>
<dbReference type="RefSeq" id="WP_259053909.1">
    <property type="nucleotide sequence ID" value="NZ_JANUCT010000002.1"/>
</dbReference>
<reference evidence="8" key="1">
    <citation type="submission" date="2022-08" db="EMBL/GenBank/DDBJ databases">
        <title>Genomic Encyclopedia of Type Strains, Phase III (KMG-III): the genomes of soil and plant-associated and newly described type strains.</title>
        <authorList>
            <person name="Whitman W."/>
        </authorList>
    </citation>
    <scope>NUCLEOTIDE SEQUENCE</scope>
    <source>
        <strain evidence="8">HMT 1</strain>
    </source>
</reference>
<feature type="domain" description="Band 7" evidence="7">
    <location>
        <begin position="21"/>
        <end position="184"/>
    </location>
</feature>
<evidence type="ECO:0000256" key="2">
    <source>
        <dbReference type="ARBA" id="ARBA00007862"/>
    </source>
</evidence>
<protein>
    <recommendedName>
        <fullName evidence="6">Protein HflC</fullName>
    </recommendedName>
</protein>
<dbReference type="GO" id="GO:0016020">
    <property type="term" value="C:membrane"/>
    <property type="evidence" value="ECO:0007669"/>
    <property type="project" value="UniProtKB-SubCell"/>
</dbReference>
<keyword evidence="9" id="KW-1185">Reference proteome</keyword>
<evidence type="ECO:0000313" key="8">
    <source>
        <dbReference type="EMBL" id="MCS3902394.1"/>
    </source>
</evidence>
<dbReference type="InterPro" id="IPR001107">
    <property type="entry name" value="Band_7"/>
</dbReference>
<dbReference type="PANTHER" id="PTHR42911">
    <property type="entry name" value="MODULATOR OF FTSH PROTEASE HFLC"/>
    <property type="match status" value="1"/>
</dbReference>
<dbReference type="GO" id="GO:0008233">
    <property type="term" value="F:peptidase activity"/>
    <property type="evidence" value="ECO:0007669"/>
    <property type="project" value="UniProtKB-KW"/>
</dbReference>
<dbReference type="NCBIfam" id="TIGR01932">
    <property type="entry name" value="hflC"/>
    <property type="match status" value="1"/>
</dbReference>
<dbReference type="EMBL" id="JANUCT010000002">
    <property type="protein sequence ID" value="MCS3902394.1"/>
    <property type="molecule type" value="Genomic_DNA"/>
</dbReference>
<gene>
    <name evidence="8" type="ORF">J2T55_000390</name>
</gene>
<keyword evidence="5" id="KW-0472">Membrane</keyword>
<dbReference type="InterPro" id="IPR036013">
    <property type="entry name" value="Band_7/SPFH_dom_sf"/>
</dbReference>
<dbReference type="InterPro" id="IPR010200">
    <property type="entry name" value="HflC"/>
</dbReference>
<evidence type="ECO:0000256" key="3">
    <source>
        <dbReference type="ARBA" id="ARBA00022692"/>
    </source>
</evidence>
<evidence type="ECO:0000259" key="7">
    <source>
        <dbReference type="SMART" id="SM00244"/>
    </source>
</evidence>
<keyword evidence="3" id="KW-0812">Transmembrane</keyword>
<keyword evidence="4" id="KW-1133">Transmembrane helix</keyword>
<comment type="similarity">
    <text evidence="2 6">Belongs to the band 7/mec-2 family. HflC subfamily.</text>
</comment>
<proteinExistence type="inferred from homology"/>
<evidence type="ECO:0000313" key="9">
    <source>
        <dbReference type="Proteomes" id="UP001204445"/>
    </source>
</evidence>
<dbReference type="Pfam" id="PF01145">
    <property type="entry name" value="Band_7"/>
    <property type="match status" value="1"/>
</dbReference>
<sequence>MTTWIQRLALPVIVLLIIVYFSAFKVDQWEKAIVFKFREIERTDLGPGLHFMIPMVNTVQKFDTRVLNLDQDPQRFLTSEKKDVIVDYYVKWRIENLDSFYTSTRGDMMRAELLLSQKINGALREEFADRTVQEVVASERGMVMNLVQDRLDTLTDDLGIDVLDVRTMRIDLPENVSASVYERMRAERERVAKDFRARGAEAAERIQANADREREVILARAYRDAEVVRGEGDAQAAEIYANAYNRDSEFYNFYRSLGVYREGFDGENSILLLKPDSELFRYFNTPQPQ</sequence>
<accession>A0AAE3L0F3</accession>
<dbReference type="CDD" id="cd03405">
    <property type="entry name" value="SPFH_HflC"/>
    <property type="match status" value="1"/>
</dbReference>
<keyword evidence="8" id="KW-0645">Protease</keyword>